<evidence type="ECO:0000313" key="2">
    <source>
        <dbReference type="EMBL" id="KAK3057054.1"/>
    </source>
</evidence>
<dbReference type="AlphaFoldDB" id="A0AAJ0GGH2"/>
<sequence>MNSIVHQHLQPLLDRMNDLLSSLNFACNAAGLLYLADLQTMQLRSALTGSSSLLDAFMVCPGAYRQQDAPSLSKGEYPACAAMTTGYVFRVENEATVLQLQRLGKAGHLTTLSVSMTSNDSNVSWTKTIVDGINNQASVCYATTLALTLSAILALNRLEDCAALISLLVLIVTRLIDVVIFRRRARLGWKGAPEPGVRGDLLVLLSQDRWVRLQGMVDDIKTITSGQWLREITFLESSLVSFSTLLVFLNAAFVSKSTRDGQFVLIALMFGSAGMLGLANHYTQISHIYGRQIKPEGPARPYRRRLDLAEQLIAETGRDDWAIRLGMIQPKTNYTKQEHKLGPKIM</sequence>
<accession>A0AAJ0GGH2</accession>
<reference evidence="2" key="1">
    <citation type="submission" date="2023-04" db="EMBL/GenBank/DDBJ databases">
        <title>Black Yeasts Isolated from many extreme environments.</title>
        <authorList>
            <person name="Coleine C."/>
            <person name="Stajich J.E."/>
            <person name="Selbmann L."/>
        </authorList>
    </citation>
    <scope>NUCLEOTIDE SEQUENCE</scope>
    <source>
        <strain evidence="2">CCFEE 5312</strain>
    </source>
</reference>
<evidence type="ECO:0000256" key="1">
    <source>
        <dbReference type="SAM" id="Phobius"/>
    </source>
</evidence>
<organism evidence="2 3">
    <name type="scientific">Extremus antarcticus</name>
    <dbReference type="NCBI Taxonomy" id="702011"/>
    <lineage>
        <taxon>Eukaryota</taxon>
        <taxon>Fungi</taxon>
        <taxon>Dikarya</taxon>
        <taxon>Ascomycota</taxon>
        <taxon>Pezizomycotina</taxon>
        <taxon>Dothideomycetes</taxon>
        <taxon>Dothideomycetidae</taxon>
        <taxon>Mycosphaerellales</taxon>
        <taxon>Extremaceae</taxon>
        <taxon>Extremus</taxon>
    </lineage>
</organism>
<keyword evidence="3" id="KW-1185">Reference proteome</keyword>
<gene>
    <name evidence="2" type="ORF">LTR09_002092</name>
</gene>
<feature type="transmembrane region" description="Helical" evidence="1">
    <location>
        <begin position="162"/>
        <end position="181"/>
    </location>
</feature>
<keyword evidence="1" id="KW-0812">Transmembrane</keyword>
<keyword evidence="1" id="KW-1133">Transmembrane helix</keyword>
<keyword evidence="1" id="KW-0472">Membrane</keyword>
<dbReference type="Proteomes" id="UP001271007">
    <property type="component" value="Unassembled WGS sequence"/>
</dbReference>
<comment type="caution">
    <text evidence="2">The sequence shown here is derived from an EMBL/GenBank/DDBJ whole genome shotgun (WGS) entry which is preliminary data.</text>
</comment>
<name>A0AAJ0GGH2_9PEZI</name>
<dbReference type="EMBL" id="JAWDJX010000004">
    <property type="protein sequence ID" value="KAK3057054.1"/>
    <property type="molecule type" value="Genomic_DNA"/>
</dbReference>
<protein>
    <submittedName>
        <fullName evidence="2">Uncharacterized protein</fullName>
    </submittedName>
</protein>
<evidence type="ECO:0000313" key="3">
    <source>
        <dbReference type="Proteomes" id="UP001271007"/>
    </source>
</evidence>
<proteinExistence type="predicted"/>
<feature type="transmembrane region" description="Helical" evidence="1">
    <location>
        <begin position="234"/>
        <end position="255"/>
    </location>
</feature>
<feature type="transmembrane region" description="Helical" evidence="1">
    <location>
        <begin position="261"/>
        <end position="282"/>
    </location>
</feature>